<sequence length="454" mass="51368">MATEEEASKTKRARLTVKDDEDKPVIEPLDKSDSESRDSTTSTASKSVPVSGSSTSSSPLGLLTHSDSHEQSSSTDHSVLSLSTLPDKLSQWTRKNIEEIHINVAFQPETSPFDLITRPVPCTGGIGIRVTTYDVEKIKNREEEKTKRISLLTEFVKRSGFLDMIQNVNYTTFEELNIDSLLKLNSYKDHCFLPKGIPCEFEPWFRRFDTYGKGFIHVLSRMVENVVQGVPNIEFHYQHLFDTLVKMFGMQSGISFEPCLSVQTFEIGDVEVSGAPNIIYAHHRINEGEKKMGKPRIVAVCEVTKDKPIPVSTYDSPPSSKTRRKTTEIEVHEVSSTTSKGQQSKMSILQLSEKVIGQHCGELLFNYSQSIGHNSIFGIVVQQTQVSFTELGMTNTQYQKIKNGQLKHGDGDRPTFTYTKPYDFLKKEELEMLMGSFIKFGLEQEQQEKFYIFI</sequence>
<feature type="region of interest" description="Disordered" evidence="1">
    <location>
        <begin position="1"/>
        <end position="80"/>
    </location>
</feature>
<reference evidence="3" key="1">
    <citation type="submission" date="2025-08" db="UniProtKB">
        <authorList>
            <consortium name="RefSeq"/>
        </authorList>
    </citation>
    <scope>IDENTIFICATION</scope>
    <source>
        <tissue evidence="3">Whole sample</tissue>
    </source>
</reference>
<evidence type="ECO:0000313" key="3">
    <source>
        <dbReference type="RefSeq" id="XP_022303301.1"/>
    </source>
</evidence>
<gene>
    <name evidence="3" type="primary">LOC111110929</name>
</gene>
<protein>
    <submittedName>
        <fullName evidence="3">Uncharacterized protein LOC111110929 isoform X1</fullName>
    </submittedName>
</protein>
<organism evidence="2 3">
    <name type="scientific">Crassostrea virginica</name>
    <name type="common">Eastern oyster</name>
    <dbReference type="NCBI Taxonomy" id="6565"/>
    <lineage>
        <taxon>Eukaryota</taxon>
        <taxon>Metazoa</taxon>
        <taxon>Spiralia</taxon>
        <taxon>Lophotrochozoa</taxon>
        <taxon>Mollusca</taxon>
        <taxon>Bivalvia</taxon>
        <taxon>Autobranchia</taxon>
        <taxon>Pteriomorphia</taxon>
        <taxon>Ostreida</taxon>
        <taxon>Ostreoidea</taxon>
        <taxon>Ostreidae</taxon>
        <taxon>Crassostrea</taxon>
    </lineage>
</organism>
<dbReference type="GeneID" id="111110929"/>
<dbReference type="OrthoDB" id="6142865at2759"/>
<dbReference type="KEGG" id="cvn:111110929"/>
<feature type="compositionally biased region" description="Low complexity" evidence="1">
    <location>
        <begin position="39"/>
        <end position="65"/>
    </location>
</feature>
<evidence type="ECO:0000256" key="1">
    <source>
        <dbReference type="SAM" id="MobiDB-lite"/>
    </source>
</evidence>
<feature type="compositionally biased region" description="Basic and acidic residues" evidence="1">
    <location>
        <begin position="16"/>
        <end position="38"/>
    </location>
</feature>
<dbReference type="RefSeq" id="XP_022303301.1">
    <property type="nucleotide sequence ID" value="XM_022447593.1"/>
</dbReference>
<proteinExistence type="predicted"/>
<evidence type="ECO:0000313" key="2">
    <source>
        <dbReference type="Proteomes" id="UP000694844"/>
    </source>
</evidence>
<dbReference type="Proteomes" id="UP000694844">
    <property type="component" value="Chromosome 9"/>
</dbReference>
<keyword evidence="2" id="KW-1185">Reference proteome</keyword>
<accession>A0A8B8BK41</accession>
<name>A0A8B8BK41_CRAVI</name>
<dbReference type="AlphaFoldDB" id="A0A8B8BK41"/>